<dbReference type="PANTHER" id="PTHR21562:SF83">
    <property type="entry name" value="PECTIN ACETYLESTERASE 4"/>
    <property type="match status" value="1"/>
</dbReference>
<dbReference type="Proteomes" id="UP001165289">
    <property type="component" value="Unassembled WGS sequence"/>
</dbReference>
<evidence type="ECO:0000313" key="3">
    <source>
        <dbReference type="Proteomes" id="UP001165289"/>
    </source>
</evidence>
<dbReference type="GO" id="GO:0016787">
    <property type="term" value="F:hydrolase activity"/>
    <property type="evidence" value="ECO:0007669"/>
    <property type="project" value="InterPro"/>
</dbReference>
<reference evidence="2 3" key="1">
    <citation type="journal article" date="2023" name="BMC Biol.">
        <title>The compact genome of the sponge Oopsacas minuta (Hexactinellida) is lacking key metazoan core genes.</title>
        <authorList>
            <person name="Santini S."/>
            <person name="Schenkelaars Q."/>
            <person name="Jourda C."/>
            <person name="Duchesne M."/>
            <person name="Belahbib H."/>
            <person name="Rocher C."/>
            <person name="Selva M."/>
            <person name="Riesgo A."/>
            <person name="Vervoort M."/>
            <person name="Leys S.P."/>
            <person name="Kodjabachian L."/>
            <person name="Le Bivic A."/>
            <person name="Borchiellini C."/>
            <person name="Claverie J.M."/>
            <person name="Renard E."/>
        </authorList>
    </citation>
    <scope>NUCLEOTIDE SEQUENCE [LARGE SCALE GENOMIC DNA]</scope>
    <source>
        <strain evidence="2">SPO-2</strain>
    </source>
</reference>
<accession>A0AAV7K0X5</accession>
<keyword evidence="3" id="KW-1185">Reference proteome</keyword>
<dbReference type="InterPro" id="IPR004963">
    <property type="entry name" value="PAE/NOTUM"/>
</dbReference>
<proteinExistence type="inferred from homology"/>
<dbReference type="PANTHER" id="PTHR21562">
    <property type="entry name" value="NOTUM-RELATED"/>
    <property type="match status" value="1"/>
</dbReference>
<protein>
    <submittedName>
        <fullName evidence="2">Palmitoleoyl-protein carboxylesterase notum1</fullName>
    </submittedName>
</protein>
<dbReference type="EMBL" id="JAKMXF010000222">
    <property type="protein sequence ID" value="KAI6654399.1"/>
    <property type="molecule type" value="Genomic_DNA"/>
</dbReference>
<comment type="similarity">
    <text evidence="1">Belongs to the pectinacetylesterase family. Notum subfamily.</text>
</comment>
<dbReference type="Pfam" id="PF03283">
    <property type="entry name" value="PAE"/>
    <property type="match status" value="1"/>
</dbReference>
<name>A0AAV7K0X5_9METZ</name>
<gene>
    <name evidence="2" type="ORF">LOD99_795</name>
</gene>
<sequence length="355" mass="40402">MDLINFSYEYAKRSNALCLDGSPSGFYFKSGSNSSHWVIFLGGDVHCATKTDCKRILSTSSGSSYYWAPWLSKTFILSSSQYTNPDFYSWMKVYIPSCSADFFSGQHTEPNEWGMYFSGHNILTAVINMLLENYQLSRAEYVLFSGVSTGGVGVIEHSDYISDWLSFAKVKVSPVGGWFYPQLLLNFTEWTKQSPSNQPSSFLNTLYDSYVHKMCAENNYLQPWVCGPSNVGYLYQYIRTPLFVAENMFDSDQLFRYLGCPENSDLSEEYMNYYGQLMIFSMQQVARSSKFDGIFLPACLNHTIDLLEFTSSPRIRGYSYANALGDWFYNRNGYSQLIDDCSTPNCNDDCILSSG</sequence>
<evidence type="ECO:0000256" key="1">
    <source>
        <dbReference type="ARBA" id="ARBA00010213"/>
    </source>
</evidence>
<dbReference type="AlphaFoldDB" id="A0AAV7K0X5"/>
<evidence type="ECO:0000313" key="2">
    <source>
        <dbReference type="EMBL" id="KAI6654399.1"/>
    </source>
</evidence>
<organism evidence="2 3">
    <name type="scientific">Oopsacas minuta</name>
    <dbReference type="NCBI Taxonomy" id="111878"/>
    <lineage>
        <taxon>Eukaryota</taxon>
        <taxon>Metazoa</taxon>
        <taxon>Porifera</taxon>
        <taxon>Hexactinellida</taxon>
        <taxon>Hexasterophora</taxon>
        <taxon>Lyssacinosida</taxon>
        <taxon>Leucopsacidae</taxon>
        <taxon>Oopsacas</taxon>
    </lineage>
</organism>
<comment type="caution">
    <text evidence="2">The sequence shown here is derived from an EMBL/GenBank/DDBJ whole genome shotgun (WGS) entry which is preliminary data.</text>
</comment>